<dbReference type="PROSITE" id="PS50896">
    <property type="entry name" value="LISH"/>
    <property type="match status" value="1"/>
</dbReference>
<reference evidence="5 6" key="1">
    <citation type="submission" date="2020-05" db="EMBL/GenBank/DDBJ databases">
        <title>WGS assembly of Panicum virgatum.</title>
        <authorList>
            <person name="Lovell J.T."/>
            <person name="Jenkins J."/>
            <person name="Shu S."/>
            <person name="Juenger T.E."/>
            <person name="Schmutz J."/>
        </authorList>
    </citation>
    <scope>NUCLEOTIDE SEQUENCE [LARGE SCALE GENOMIC DNA]</scope>
    <source>
        <strain evidence="6">cv. AP13</strain>
    </source>
</reference>
<comment type="subcellular location">
    <subcellularLocation>
        <location evidence="1">Nucleus</location>
    </subcellularLocation>
</comment>
<accession>A0A8T0MIP8</accession>
<keyword evidence="4" id="KW-0539">Nucleus</keyword>
<proteinExistence type="predicted"/>
<keyword evidence="3" id="KW-0677">Repeat</keyword>
<dbReference type="OrthoDB" id="1367865at2759"/>
<dbReference type="InterPro" id="IPR006594">
    <property type="entry name" value="LisH"/>
</dbReference>
<gene>
    <name evidence="5" type="ORF">PVAP13_9NG210600</name>
</gene>
<dbReference type="GO" id="GO:0003714">
    <property type="term" value="F:transcription corepressor activity"/>
    <property type="evidence" value="ECO:0007669"/>
    <property type="project" value="InterPro"/>
</dbReference>
<dbReference type="GO" id="GO:0006357">
    <property type="term" value="P:regulation of transcription by RNA polymerase II"/>
    <property type="evidence" value="ECO:0007669"/>
    <property type="project" value="TreeGrafter"/>
</dbReference>
<protein>
    <recommendedName>
        <fullName evidence="7">LisH domain-containing protein</fullName>
    </recommendedName>
</protein>
<dbReference type="PANTHER" id="PTHR22846:SF55">
    <property type="entry name" value="LISH DOMAIN-CONTAINING PROTEIN"/>
    <property type="match status" value="1"/>
</dbReference>
<keyword evidence="2" id="KW-0853">WD repeat</keyword>
<sequence>MASSGWSPMQRKGPDALTGTELNAAVYRYLQESGFVHTAFNFFYEADIGRGNIQGMIPQGALIRIVHKGLQYIEFEANSEIGSDDEHHVFDTLELMTNDLDELRKKITSSSKCNSVKDDKEKRIDCVETDKVQCSAETATVQPMKHAKAQGIVSKEQNIWSAEIGQHTGSAETTAMHRKKLMQKWKAAQNSNPGETAKIHRTQPMKHAKVQGMDSKEHICAETTQKTGSAETTTGQGLQLSWIGKKLRLKKWKH</sequence>
<evidence type="ECO:0000256" key="2">
    <source>
        <dbReference type="ARBA" id="ARBA00022574"/>
    </source>
</evidence>
<dbReference type="AlphaFoldDB" id="A0A8T0MIP8"/>
<evidence type="ECO:0000313" key="5">
    <source>
        <dbReference type="EMBL" id="KAG2536648.1"/>
    </source>
</evidence>
<evidence type="ECO:0000256" key="4">
    <source>
        <dbReference type="ARBA" id="ARBA00023242"/>
    </source>
</evidence>
<dbReference type="Proteomes" id="UP000823388">
    <property type="component" value="Chromosome 9N"/>
</dbReference>
<evidence type="ECO:0000256" key="1">
    <source>
        <dbReference type="ARBA" id="ARBA00004123"/>
    </source>
</evidence>
<evidence type="ECO:0000256" key="3">
    <source>
        <dbReference type="ARBA" id="ARBA00022737"/>
    </source>
</evidence>
<dbReference type="Gene3D" id="1.20.960.30">
    <property type="match status" value="1"/>
</dbReference>
<dbReference type="EMBL" id="CM029054">
    <property type="protein sequence ID" value="KAG2536648.1"/>
    <property type="molecule type" value="Genomic_DNA"/>
</dbReference>
<dbReference type="Pfam" id="PF08513">
    <property type="entry name" value="LisH"/>
    <property type="match status" value="1"/>
</dbReference>
<evidence type="ECO:0008006" key="7">
    <source>
        <dbReference type="Google" id="ProtNLM"/>
    </source>
</evidence>
<keyword evidence="6" id="KW-1185">Reference proteome</keyword>
<name>A0A8T0MIP8_PANVG</name>
<dbReference type="PANTHER" id="PTHR22846">
    <property type="entry name" value="WD40 REPEAT PROTEIN"/>
    <property type="match status" value="1"/>
</dbReference>
<dbReference type="InterPro" id="IPR045183">
    <property type="entry name" value="Ebi-like"/>
</dbReference>
<dbReference type="GO" id="GO:0000118">
    <property type="term" value="C:histone deacetylase complex"/>
    <property type="evidence" value="ECO:0007669"/>
    <property type="project" value="TreeGrafter"/>
</dbReference>
<comment type="caution">
    <text evidence="5">The sequence shown here is derived from an EMBL/GenBank/DDBJ whole genome shotgun (WGS) entry which is preliminary data.</text>
</comment>
<evidence type="ECO:0000313" key="6">
    <source>
        <dbReference type="Proteomes" id="UP000823388"/>
    </source>
</evidence>
<organism evidence="5 6">
    <name type="scientific">Panicum virgatum</name>
    <name type="common">Blackwell switchgrass</name>
    <dbReference type="NCBI Taxonomy" id="38727"/>
    <lineage>
        <taxon>Eukaryota</taxon>
        <taxon>Viridiplantae</taxon>
        <taxon>Streptophyta</taxon>
        <taxon>Embryophyta</taxon>
        <taxon>Tracheophyta</taxon>
        <taxon>Spermatophyta</taxon>
        <taxon>Magnoliopsida</taxon>
        <taxon>Liliopsida</taxon>
        <taxon>Poales</taxon>
        <taxon>Poaceae</taxon>
        <taxon>PACMAD clade</taxon>
        <taxon>Panicoideae</taxon>
        <taxon>Panicodae</taxon>
        <taxon>Paniceae</taxon>
        <taxon>Panicinae</taxon>
        <taxon>Panicum</taxon>
        <taxon>Panicum sect. Hiantes</taxon>
    </lineage>
</organism>